<dbReference type="EMBL" id="KZ507772">
    <property type="protein sequence ID" value="PKU36250.1"/>
    <property type="molecule type" value="Genomic_DNA"/>
</dbReference>
<proteinExistence type="predicted"/>
<evidence type="ECO:0000313" key="1">
    <source>
        <dbReference type="EMBL" id="PKU36250.1"/>
    </source>
</evidence>
<accession>A0A2I0TR34</accession>
<reference evidence="2" key="2">
    <citation type="submission" date="2017-12" db="EMBL/GenBank/DDBJ databases">
        <title>Genome sequence of the Bar-tailed Godwit (Limosa lapponica baueri).</title>
        <authorList>
            <person name="Lima N.C.B."/>
            <person name="Parody-Merino A.M."/>
            <person name="Battley P.F."/>
            <person name="Fidler A.E."/>
            <person name="Prosdocimi F."/>
        </authorList>
    </citation>
    <scope>NUCLEOTIDE SEQUENCE [LARGE SCALE GENOMIC DNA]</scope>
</reference>
<name>A0A2I0TR34_LIMLA</name>
<dbReference type="Proteomes" id="UP000233556">
    <property type="component" value="Unassembled WGS sequence"/>
</dbReference>
<protein>
    <recommendedName>
        <fullName evidence="3">Rna-directed dna polymerase from mobile element jockey-like</fullName>
    </recommendedName>
</protein>
<gene>
    <name evidence="1" type="ORF">llap_13450</name>
</gene>
<evidence type="ECO:0000313" key="2">
    <source>
        <dbReference type="Proteomes" id="UP000233556"/>
    </source>
</evidence>
<dbReference type="AlphaFoldDB" id="A0A2I0TR34"/>
<evidence type="ECO:0008006" key="3">
    <source>
        <dbReference type="Google" id="ProtNLM"/>
    </source>
</evidence>
<keyword evidence="2" id="KW-1185">Reference proteome</keyword>
<reference evidence="2" key="1">
    <citation type="submission" date="2017-11" db="EMBL/GenBank/DDBJ databases">
        <authorList>
            <person name="Lima N.C."/>
            <person name="Parody-Merino A.M."/>
            <person name="Battley P.F."/>
            <person name="Fidler A.E."/>
            <person name="Prosdocimi F."/>
        </authorList>
    </citation>
    <scope>NUCLEOTIDE SEQUENCE [LARGE SCALE GENOMIC DNA]</scope>
</reference>
<sequence>MEKAEVLNVFFTSIFTGKGSNHTVQVTEGKTRGYENEEPPTIGEDQVLDHLRNLKSMGPDEIHLRVLRELADEVA</sequence>
<organism evidence="1 2">
    <name type="scientific">Limosa lapponica baueri</name>
    <dbReference type="NCBI Taxonomy" id="1758121"/>
    <lineage>
        <taxon>Eukaryota</taxon>
        <taxon>Metazoa</taxon>
        <taxon>Chordata</taxon>
        <taxon>Craniata</taxon>
        <taxon>Vertebrata</taxon>
        <taxon>Euteleostomi</taxon>
        <taxon>Archelosauria</taxon>
        <taxon>Archosauria</taxon>
        <taxon>Dinosauria</taxon>
        <taxon>Saurischia</taxon>
        <taxon>Theropoda</taxon>
        <taxon>Coelurosauria</taxon>
        <taxon>Aves</taxon>
        <taxon>Neognathae</taxon>
        <taxon>Neoaves</taxon>
        <taxon>Charadriiformes</taxon>
        <taxon>Scolopacidae</taxon>
        <taxon>Limosa</taxon>
    </lineage>
</organism>